<sequence>MLATKEILNNLKNPDMIARGLKVITYTILGKDMPLETHDRYILEKKIIPYFVHQQEFTKVLFVGCGSYTKHYEKWFKHKKYWTIDINPMKKIYGAKDHIIGSMSDLNLHFQENYLDLIICNGVFGWGLNDRNDVEKAFGTCYQCLRTGGVLVIGWDDVPEKKPFPLEACESLNQFKPYFFPPLSTSQYTNPTDKSDKHTFNFYVK</sequence>
<dbReference type="RefSeq" id="WP_190836777.1">
    <property type="nucleotide sequence ID" value="NZ_CAWPPI010000117.1"/>
</dbReference>
<dbReference type="Proteomes" id="UP000629098">
    <property type="component" value="Unassembled WGS sequence"/>
</dbReference>
<evidence type="ECO:0000259" key="1">
    <source>
        <dbReference type="Pfam" id="PF08241"/>
    </source>
</evidence>
<dbReference type="SUPFAM" id="SSF53335">
    <property type="entry name" value="S-adenosyl-L-methionine-dependent methyltransferases"/>
    <property type="match status" value="1"/>
</dbReference>
<accession>A0A8J7BZH9</accession>
<reference evidence="2" key="1">
    <citation type="submission" date="2020-09" db="EMBL/GenBank/DDBJ databases">
        <title>Iningainema tapete sp. nov. (Scytonemataceae, Cyanobacteria) from greenhouses in central Florida (USA) produces two types of nodularin with biosynthetic potential for microcystin-LR and anabaenopeptins.</title>
        <authorList>
            <person name="Berthold D.E."/>
            <person name="Lefler F.W."/>
            <person name="Huang I.-S."/>
            <person name="Abdulla H."/>
            <person name="Zimba P.V."/>
            <person name="Laughinghouse H.D. IV."/>
        </authorList>
    </citation>
    <scope>NUCLEOTIDE SEQUENCE</scope>
    <source>
        <strain evidence="2">BLCCT55</strain>
    </source>
</reference>
<dbReference type="AlphaFoldDB" id="A0A8J7BZH9"/>
<keyword evidence="2" id="KW-0489">Methyltransferase</keyword>
<dbReference type="Pfam" id="PF08241">
    <property type="entry name" value="Methyltransf_11"/>
    <property type="match status" value="1"/>
</dbReference>
<evidence type="ECO:0000313" key="2">
    <source>
        <dbReference type="EMBL" id="MBD2777707.1"/>
    </source>
</evidence>
<dbReference type="InterPro" id="IPR013216">
    <property type="entry name" value="Methyltransf_11"/>
</dbReference>
<keyword evidence="3" id="KW-1185">Reference proteome</keyword>
<proteinExistence type="predicted"/>
<organism evidence="2 3">
    <name type="scientific">Iningainema tapete BLCC-T55</name>
    <dbReference type="NCBI Taxonomy" id="2748662"/>
    <lineage>
        <taxon>Bacteria</taxon>
        <taxon>Bacillati</taxon>
        <taxon>Cyanobacteriota</taxon>
        <taxon>Cyanophyceae</taxon>
        <taxon>Nostocales</taxon>
        <taxon>Scytonemataceae</taxon>
        <taxon>Iningainema tapete</taxon>
    </lineage>
</organism>
<dbReference type="CDD" id="cd02440">
    <property type="entry name" value="AdoMet_MTases"/>
    <property type="match status" value="1"/>
</dbReference>
<dbReference type="EMBL" id="JACXAE010000117">
    <property type="protein sequence ID" value="MBD2777707.1"/>
    <property type="molecule type" value="Genomic_DNA"/>
</dbReference>
<dbReference type="GO" id="GO:0008757">
    <property type="term" value="F:S-adenosylmethionine-dependent methyltransferase activity"/>
    <property type="evidence" value="ECO:0007669"/>
    <property type="project" value="InterPro"/>
</dbReference>
<dbReference type="GO" id="GO:0032259">
    <property type="term" value="P:methylation"/>
    <property type="evidence" value="ECO:0007669"/>
    <property type="project" value="UniProtKB-KW"/>
</dbReference>
<keyword evidence="2" id="KW-0808">Transferase</keyword>
<protein>
    <submittedName>
        <fullName evidence="2">Methyltransferase domain-containing protein</fullName>
    </submittedName>
</protein>
<evidence type="ECO:0000313" key="3">
    <source>
        <dbReference type="Proteomes" id="UP000629098"/>
    </source>
</evidence>
<feature type="domain" description="Methyltransferase type 11" evidence="1">
    <location>
        <begin position="63"/>
        <end position="153"/>
    </location>
</feature>
<dbReference type="InterPro" id="IPR029063">
    <property type="entry name" value="SAM-dependent_MTases_sf"/>
</dbReference>
<gene>
    <name evidence="2" type="ORF">ICL16_38125</name>
</gene>
<name>A0A8J7BZH9_9CYAN</name>
<dbReference type="Gene3D" id="3.40.50.150">
    <property type="entry name" value="Vaccinia Virus protein VP39"/>
    <property type="match status" value="1"/>
</dbReference>
<comment type="caution">
    <text evidence="2">The sequence shown here is derived from an EMBL/GenBank/DDBJ whole genome shotgun (WGS) entry which is preliminary data.</text>
</comment>